<reference evidence="8" key="1">
    <citation type="submission" date="2025-08" db="UniProtKB">
        <authorList>
            <consortium name="RefSeq"/>
        </authorList>
    </citation>
    <scope>IDENTIFICATION</scope>
</reference>
<keyword evidence="4 6" id="KW-0732">Signal</keyword>
<dbReference type="FunCoup" id="A0A6P6EY65">
    <property type="interactions" value="55"/>
</dbReference>
<dbReference type="InterPro" id="IPR016126">
    <property type="entry name" value="Secretoglobin"/>
</dbReference>
<evidence type="ECO:0000256" key="3">
    <source>
        <dbReference type="ARBA" id="ARBA00022525"/>
    </source>
</evidence>
<dbReference type="Pfam" id="PF01099">
    <property type="entry name" value="Uteroglobin"/>
    <property type="match status" value="1"/>
</dbReference>
<feature type="signal peptide" evidence="6">
    <location>
        <begin position="1"/>
        <end position="22"/>
    </location>
</feature>
<dbReference type="GeneID" id="101591802"/>
<comment type="subcellular location">
    <subcellularLocation>
        <location evidence="1">Secreted</location>
    </subcellularLocation>
</comment>
<dbReference type="InParanoid" id="A0A6P6EY65"/>
<evidence type="ECO:0000313" key="7">
    <source>
        <dbReference type="Proteomes" id="UP000515203"/>
    </source>
</evidence>
<dbReference type="InterPro" id="IPR035960">
    <property type="entry name" value="Secretoglobin_sf"/>
</dbReference>
<feature type="chain" id="PRO_5027894194" evidence="6">
    <location>
        <begin position="23"/>
        <end position="93"/>
    </location>
</feature>
<dbReference type="InterPro" id="IPR006178">
    <property type="entry name" value="CH1-like"/>
</dbReference>
<dbReference type="GO" id="GO:0005576">
    <property type="term" value="C:extracellular region"/>
    <property type="evidence" value="ECO:0007669"/>
    <property type="project" value="UniProtKB-SubCell"/>
</dbReference>
<evidence type="ECO:0000256" key="1">
    <source>
        <dbReference type="ARBA" id="ARBA00004613"/>
    </source>
</evidence>
<dbReference type="PROSITE" id="PS51311">
    <property type="entry name" value="SCGB"/>
    <property type="match status" value="1"/>
</dbReference>
<gene>
    <name evidence="8" type="primary">LOC101591802</name>
</gene>
<keyword evidence="7" id="KW-1185">Reference proteome</keyword>
<dbReference type="InterPro" id="IPR053723">
    <property type="entry name" value="Secretoglobin_Domain_sf"/>
</dbReference>
<dbReference type="Proteomes" id="UP000515203">
    <property type="component" value="Unplaced"/>
</dbReference>
<organism evidence="7 8">
    <name type="scientific">Octodon degus</name>
    <name type="common">Degu</name>
    <name type="synonym">Sciurus degus</name>
    <dbReference type="NCBI Taxonomy" id="10160"/>
    <lineage>
        <taxon>Eukaryota</taxon>
        <taxon>Metazoa</taxon>
        <taxon>Chordata</taxon>
        <taxon>Craniata</taxon>
        <taxon>Vertebrata</taxon>
        <taxon>Euteleostomi</taxon>
        <taxon>Mammalia</taxon>
        <taxon>Eutheria</taxon>
        <taxon>Euarchontoglires</taxon>
        <taxon>Glires</taxon>
        <taxon>Rodentia</taxon>
        <taxon>Hystricomorpha</taxon>
        <taxon>Octodontidae</taxon>
        <taxon>Octodon</taxon>
    </lineage>
</organism>
<dbReference type="OrthoDB" id="9450650at2759"/>
<dbReference type="PANTHER" id="PTHR21226">
    <property type="entry name" value="ABPA10-RELATED"/>
    <property type="match status" value="1"/>
</dbReference>
<dbReference type="PRINTS" id="PR00827">
    <property type="entry name" value="FELALLERGEN"/>
</dbReference>
<feature type="region of interest" description="Disordered" evidence="5">
    <location>
        <begin position="74"/>
        <end position="93"/>
    </location>
</feature>
<name>A0A6P6EY65_OCTDE</name>
<dbReference type="SUPFAM" id="SSF48201">
    <property type="entry name" value="Uteroglobin-like"/>
    <property type="match status" value="1"/>
</dbReference>
<evidence type="ECO:0000256" key="4">
    <source>
        <dbReference type="ARBA" id="ARBA00022729"/>
    </source>
</evidence>
<evidence type="ECO:0000256" key="2">
    <source>
        <dbReference type="ARBA" id="ARBA00008650"/>
    </source>
</evidence>
<protein>
    <submittedName>
        <fullName evidence="8">Major allergen I polypeptide chain 1-like</fullName>
    </submittedName>
</protein>
<keyword evidence="3" id="KW-0964">Secreted</keyword>
<dbReference type="Gene3D" id="1.20.920.50">
    <property type="match status" value="1"/>
</dbReference>
<dbReference type="PANTHER" id="PTHR21226:SF8">
    <property type="entry name" value="ABPA10-RELATED"/>
    <property type="match status" value="1"/>
</dbReference>
<accession>A0A6P6EY65</accession>
<evidence type="ECO:0000256" key="6">
    <source>
        <dbReference type="SAM" id="SignalP"/>
    </source>
</evidence>
<comment type="similarity">
    <text evidence="2">Belongs to the secretoglobin family.</text>
</comment>
<proteinExistence type="inferred from homology"/>
<evidence type="ECO:0000313" key="8">
    <source>
        <dbReference type="RefSeq" id="XP_023577241.1"/>
    </source>
</evidence>
<dbReference type="OMA" id="VANCDIC"/>
<dbReference type="RefSeq" id="XP_023577241.1">
    <property type="nucleotide sequence ID" value="XM_023721473.1"/>
</dbReference>
<evidence type="ECO:0000256" key="5">
    <source>
        <dbReference type="SAM" id="MobiDB-lite"/>
    </source>
</evidence>
<dbReference type="GO" id="GO:0005496">
    <property type="term" value="F:steroid binding"/>
    <property type="evidence" value="ECO:0007669"/>
    <property type="project" value="TreeGrafter"/>
</dbReference>
<dbReference type="SMART" id="SM00096">
    <property type="entry name" value="UTG"/>
    <property type="match status" value="1"/>
</dbReference>
<sequence>MKPAADLVLLGAALLLISGAYGDLCSTVKEDVALFLHGSTDEYVAYVARYNTDDTAVQENARLLKQCVDDKLSKEDKQNASSGLEKIYSSRLC</sequence>
<dbReference type="AlphaFoldDB" id="A0A6P6EY65"/>
<dbReference type="CDD" id="cd00633">
    <property type="entry name" value="Secretoglobin"/>
    <property type="match status" value="1"/>
</dbReference>